<dbReference type="AlphaFoldDB" id="A0A8C6TXJ5"/>
<keyword evidence="2" id="KW-1185">Reference proteome</keyword>
<organism evidence="1 2">
    <name type="scientific">Neogobius melanostomus</name>
    <name type="common">round goby</name>
    <dbReference type="NCBI Taxonomy" id="47308"/>
    <lineage>
        <taxon>Eukaryota</taxon>
        <taxon>Metazoa</taxon>
        <taxon>Chordata</taxon>
        <taxon>Craniata</taxon>
        <taxon>Vertebrata</taxon>
        <taxon>Euteleostomi</taxon>
        <taxon>Actinopterygii</taxon>
        <taxon>Neopterygii</taxon>
        <taxon>Teleostei</taxon>
        <taxon>Neoteleostei</taxon>
        <taxon>Acanthomorphata</taxon>
        <taxon>Gobiaria</taxon>
        <taxon>Gobiiformes</taxon>
        <taxon>Gobioidei</taxon>
        <taxon>Gobiidae</taxon>
        <taxon>Benthophilinae</taxon>
        <taxon>Neogobiini</taxon>
        <taxon>Neogobius</taxon>
    </lineage>
</organism>
<dbReference type="Proteomes" id="UP000694523">
    <property type="component" value="Unplaced"/>
</dbReference>
<dbReference type="PANTHER" id="PTHR35075">
    <property type="entry name" value="A-KINASE ANCHOR PROTEIN 14"/>
    <property type="match status" value="1"/>
</dbReference>
<dbReference type="GO" id="GO:0005952">
    <property type="term" value="C:cAMP-dependent protein kinase complex"/>
    <property type="evidence" value="ECO:0007669"/>
    <property type="project" value="TreeGrafter"/>
</dbReference>
<accession>A0A8C6TXJ5</accession>
<dbReference type="Pfam" id="PF14469">
    <property type="entry name" value="AKAP28"/>
    <property type="match status" value="1"/>
</dbReference>
<dbReference type="InterPro" id="IPR053084">
    <property type="entry name" value="AKAP"/>
</dbReference>
<evidence type="ECO:0000313" key="2">
    <source>
        <dbReference type="Proteomes" id="UP000694523"/>
    </source>
</evidence>
<sequence length="166" mass="19216">MDDNLNHEDLTPESAHLVKALMDPYRTPMYRDENESAAFDWAASKDFTVEVGQRQIHQYIKTWDLPPAWIYGLDYLGVTKEEFFTFYHYRARFSTPTAQRPIVGTASVYFAVNKVNPQTQPVDVHFVIESNRLVNRAGCVVFREKWLTDANTFISLSIFDSWASLP</sequence>
<dbReference type="PANTHER" id="PTHR35075:SF1">
    <property type="entry name" value="A-KINASE ANCHOR PROTEIN 14"/>
    <property type="match status" value="1"/>
</dbReference>
<evidence type="ECO:0000313" key="1">
    <source>
        <dbReference type="Ensembl" id="ENSNMLP00000026697.1"/>
    </source>
</evidence>
<dbReference type="GO" id="GO:0034237">
    <property type="term" value="F:protein kinase A regulatory subunit binding"/>
    <property type="evidence" value="ECO:0007669"/>
    <property type="project" value="TreeGrafter"/>
</dbReference>
<dbReference type="Ensembl" id="ENSNMLT00000029835.1">
    <property type="protein sequence ID" value="ENSNMLP00000026697.1"/>
    <property type="gene ID" value="ENSNMLG00000017021.1"/>
</dbReference>
<name>A0A8C6TXJ5_9GOBI</name>
<reference evidence="1" key="2">
    <citation type="submission" date="2025-09" db="UniProtKB">
        <authorList>
            <consortium name="Ensembl"/>
        </authorList>
    </citation>
    <scope>IDENTIFICATION</scope>
</reference>
<dbReference type="InterPro" id="IPR025663">
    <property type="entry name" value="AKAP_28"/>
</dbReference>
<reference evidence="1" key="1">
    <citation type="submission" date="2025-08" db="UniProtKB">
        <authorList>
            <consortium name="Ensembl"/>
        </authorList>
    </citation>
    <scope>IDENTIFICATION</scope>
</reference>
<proteinExistence type="predicted"/>
<protein>
    <submittedName>
        <fullName evidence="1">Uncharacterized protein</fullName>
    </submittedName>
</protein>